<proteinExistence type="predicted"/>
<dbReference type="AlphaFoldDB" id="A0A7R8Z0I0"/>
<dbReference type="Proteomes" id="UP000594454">
    <property type="component" value="Chromosome 5"/>
</dbReference>
<accession>A0A7R8Z0I0</accession>
<keyword evidence="2" id="KW-1185">Reference proteome</keyword>
<gene>
    <name evidence="1" type="ORF">HERILL_LOCUS13501</name>
</gene>
<reference evidence="1 2" key="1">
    <citation type="submission" date="2020-11" db="EMBL/GenBank/DDBJ databases">
        <authorList>
            <person name="Wallbank WR R."/>
            <person name="Pardo Diaz C."/>
            <person name="Kozak K."/>
            <person name="Martin S."/>
            <person name="Jiggins C."/>
            <person name="Moest M."/>
            <person name="Warren A I."/>
            <person name="Generalovic N T."/>
            <person name="Byers J.R.P. K."/>
            <person name="Montejo-Kovacevich G."/>
            <person name="Yen C E."/>
        </authorList>
    </citation>
    <scope>NUCLEOTIDE SEQUENCE [LARGE SCALE GENOMIC DNA]</scope>
</reference>
<sequence length="99" mass="11442">MATIETLVTLYFRQEKAGTEEHILGNGDEANTKKLTHPHERHLQSMHGLKITLVSFRFQNELRDMLSHRSMASEAPYPIQLKINDLSNCKWKRTPILKG</sequence>
<dbReference type="InParanoid" id="A0A7R8Z0I0"/>
<evidence type="ECO:0000313" key="1">
    <source>
        <dbReference type="EMBL" id="CAD7091053.1"/>
    </source>
</evidence>
<evidence type="ECO:0000313" key="2">
    <source>
        <dbReference type="Proteomes" id="UP000594454"/>
    </source>
</evidence>
<protein>
    <submittedName>
        <fullName evidence="1">Uncharacterized protein</fullName>
    </submittedName>
</protein>
<dbReference type="EMBL" id="LR899013">
    <property type="protein sequence ID" value="CAD7091053.1"/>
    <property type="molecule type" value="Genomic_DNA"/>
</dbReference>
<organism evidence="1 2">
    <name type="scientific">Hermetia illucens</name>
    <name type="common">Black soldier fly</name>
    <dbReference type="NCBI Taxonomy" id="343691"/>
    <lineage>
        <taxon>Eukaryota</taxon>
        <taxon>Metazoa</taxon>
        <taxon>Ecdysozoa</taxon>
        <taxon>Arthropoda</taxon>
        <taxon>Hexapoda</taxon>
        <taxon>Insecta</taxon>
        <taxon>Pterygota</taxon>
        <taxon>Neoptera</taxon>
        <taxon>Endopterygota</taxon>
        <taxon>Diptera</taxon>
        <taxon>Brachycera</taxon>
        <taxon>Stratiomyomorpha</taxon>
        <taxon>Stratiomyidae</taxon>
        <taxon>Hermetiinae</taxon>
        <taxon>Hermetia</taxon>
    </lineage>
</organism>
<name>A0A7R8Z0I0_HERIL</name>